<dbReference type="GO" id="GO:0004505">
    <property type="term" value="F:phenylalanine 4-monooxygenase activity"/>
    <property type="evidence" value="ECO:0007669"/>
    <property type="project" value="UniProtKB-EC"/>
</dbReference>
<dbReference type="PANTHER" id="PTHR11473">
    <property type="entry name" value="AROMATIC AMINO ACID HYDROXYLASE"/>
    <property type="match status" value="1"/>
</dbReference>
<feature type="binding site" evidence="8">
    <location>
        <position position="347"/>
    </location>
    <ligand>
        <name>Fe cation</name>
        <dbReference type="ChEBI" id="CHEBI:24875"/>
    </ligand>
</feature>
<keyword evidence="6 8" id="KW-0408">Iron</keyword>
<evidence type="ECO:0000256" key="1">
    <source>
        <dbReference type="ARBA" id="ARBA00001954"/>
    </source>
</evidence>
<dbReference type="GeneID" id="110983852"/>
<organism evidence="12 14">
    <name type="scientific">Acanthaster planci</name>
    <name type="common">Crown-of-thorns starfish</name>
    <dbReference type="NCBI Taxonomy" id="133434"/>
    <lineage>
        <taxon>Eukaryota</taxon>
        <taxon>Metazoa</taxon>
        <taxon>Echinodermata</taxon>
        <taxon>Eleutherozoa</taxon>
        <taxon>Asterozoa</taxon>
        <taxon>Asteroidea</taxon>
        <taxon>Valvatacea</taxon>
        <taxon>Valvatida</taxon>
        <taxon>Acanthasteridae</taxon>
        <taxon>Acanthaster</taxon>
    </lineage>
</organism>
<dbReference type="InterPro" id="IPR002912">
    <property type="entry name" value="ACT_dom"/>
</dbReference>
<keyword evidence="12" id="KW-1185">Reference proteome</keyword>
<dbReference type="OrthoDB" id="983542at2759"/>
<evidence type="ECO:0000313" key="14">
    <source>
        <dbReference type="RefSeq" id="XP_022099163.1"/>
    </source>
</evidence>
<evidence type="ECO:0000256" key="7">
    <source>
        <dbReference type="ARBA" id="ARBA00023033"/>
    </source>
</evidence>
<dbReference type="InterPro" id="IPR045865">
    <property type="entry name" value="ACT-like_dom_sf"/>
</dbReference>
<evidence type="ECO:0000313" key="12">
    <source>
        <dbReference type="Proteomes" id="UP000694845"/>
    </source>
</evidence>
<evidence type="ECO:0000313" key="13">
    <source>
        <dbReference type="RefSeq" id="XP_022099153.1"/>
    </source>
</evidence>
<evidence type="ECO:0000256" key="3">
    <source>
        <dbReference type="ARBA" id="ARBA00011995"/>
    </source>
</evidence>
<dbReference type="SUPFAM" id="SSF56534">
    <property type="entry name" value="Aromatic aminoacid monoxygenases, catalytic and oligomerization domains"/>
    <property type="match status" value="1"/>
</dbReference>
<dbReference type="PROSITE" id="PS51671">
    <property type="entry name" value="ACT"/>
    <property type="match status" value="1"/>
</dbReference>
<dbReference type="Proteomes" id="UP000694845">
    <property type="component" value="Unplaced"/>
</dbReference>
<dbReference type="InterPro" id="IPR019774">
    <property type="entry name" value="Aromatic-AA_hydroxylase_C"/>
</dbReference>
<dbReference type="GO" id="GO:0005506">
    <property type="term" value="F:iron ion binding"/>
    <property type="evidence" value="ECO:0007669"/>
    <property type="project" value="InterPro"/>
</dbReference>
<dbReference type="InterPro" id="IPR018301">
    <property type="entry name" value="ArAA_hydroxylase_Fe/CU_BS"/>
</dbReference>
<evidence type="ECO:0000259" key="11">
    <source>
        <dbReference type="PROSITE" id="PS51671"/>
    </source>
</evidence>
<dbReference type="KEGG" id="aplc:110983852"/>
<dbReference type="RefSeq" id="XP_022099163.1">
    <property type="nucleotide sequence ID" value="XM_022243471.1"/>
</dbReference>
<gene>
    <name evidence="13 14 15" type="primary">LOC110983852</name>
</gene>
<dbReference type="EC" id="1.14.16.1" evidence="3"/>
<dbReference type="InterPro" id="IPR001273">
    <property type="entry name" value="ArAA_hydroxylase"/>
</dbReference>
<keyword evidence="4 8" id="KW-0479">Metal-binding</keyword>
<dbReference type="InterPro" id="IPR036951">
    <property type="entry name" value="ArAA_hydroxylase_sf"/>
</dbReference>
<evidence type="ECO:0000256" key="5">
    <source>
        <dbReference type="ARBA" id="ARBA00023002"/>
    </source>
</evidence>
<dbReference type="SUPFAM" id="SSF55021">
    <property type="entry name" value="ACT-like"/>
    <property type="match status" value="1"/>
</dbReference>
<reference evidence="13 14" key="1">
    <citation type="submission" date="2025-04" db="UniProtKB">
        <authorList>
            <consortium name="RefSeq"/>
        </authorList>
    </citation>
    <scope>IDENTIFICATION</scope>
</reference>
<feature type="binding site" evidence="8">
    <location>
        <position position="302"/>
    </location>
    <ligand>
        <name>Fe cation</name>
        <dbReference type="ChEBI" id="CHEBI:24875"/>
    </ligand>
</feature>
<feature type="binding site" evidence="8">
    <location>
        <position position="307"/>
    </location>
    <ligand>
        <name>Fe cation</name>
        <dbReference type="ChEBI" id="CHEBI:24875"/>
    </ligand>
</feature>
<dbReference type="RefSeq" id="XP_022099153.1">
    <property type="nucleotide sequence ID" value="XM_022243461.1"/>
</dbReference>
<evidence type="ECO:0000313" key="15">
    <source>
        <dbReference type="RefSeq" id="XP_022099170.1"/>
    </source>
</evidence>
<dbReference type="RefSeq" id="XP_022099170.1">
    <property type="nucleotide sequence ID" value="XM_022243478.1"/>
</dbReference>
<dbReference type="AlphaFoldDB" id="A0A8B7Z0M8"/>
<evidence type="ECO:0000256" key="4">
    <source>
        <dbReference type="ARBA" id="ARBA00022723"/>
    </source>
</evidence>
<dbReference type="InterPro" id="IPR036329">
    <property type="entry name" value="Aro-AA_hydroxylase_C_sf"/>
</dbReference>
<accession>A0A8B7Z0M8</accession>
<evidence type="ECO:0000256" key="8">
    <source>
        <dbReference type="PIRSR" id="PIRSR601273-2"/>
    </source>
</evidence>
<proteinExistence type="inferred from homology"/>
<dbReference type="PANTHER" id="PTHR11473:SF24">
    <property type="entry name" value="PHENYLALANINE-4-HYDROXYLASE"/>
    <property type="match status" value="1"/>
</dbReference>
<evidence type="ECO:0000256" key="9">
    <source>
        <dbReference type="SAM" id="MobiDB-lite"/>
    </source>
</evidence>
<evidence type="ECO:0000256" key="2">
    <source>
        <dbReference type="ARBA" id="ARBA00009712"/>
    </source>
</evidence>
<comment type="cofactor">
    <cofactor evidence="1 8">
        <name>Fe(2+)</name>
        <dbReference type="ChEBI" id="CHEBI:29033"/>
    </cofactor>
</comment>
<evidence type="ECO:0000259" key="10">
    <source>
        <dbReference type="PROSITE" id="PS51410"/>
    </source>
</evidence>
<dbReference type="PRINTS" id="PR00372">
    <property type="entry name" value="FYWHYDRXLASE"/>
</dbReference>
<name>A0A8B7Z0M8_ACAPL</name>
<protein>
    <recommendedName>
        <fullName evidence="3">phenylalanine 4-monooxygenase</fullName>
        <ecNumber evidence="3">1.14.16.1</ecNumber>
    </recommendedName>
</protein>
<dbReference type="PROSITE" id="PS51410">
    <property type="entry name" value="BH4_AAA_HYDROXYL_2"/>
    <property type="match status" value="1"/>
</dbReference>
<sequence length="469" mass="52980">MQEVPRGFKMEELKIDKSKFKQQGQGKSDWGEELRQKMESYNASKTKSKEEPAPSTIIFSLDNTLKGLSQVVCILEKQNVALHHIESRSSLSDPEAKEFLAVLESDKASEARVMDTLELLKECVKSLEVVEGGENDTVWFPRTLEEMNPCLTRPLYSELEPSHPGAKDPEYQALRKMCWNIAHNYTIGTPIPVIEYTESQIKTFGAIYSKLKILYPTNACKEFNEIFPDLVKECNISEDHIPQMEDVSQFVKKRTGFVLRPVSALLSARDFLSALAFHVFPATQYLRHPSSPFYTPEPDLCHELLGHCALLANPEFAQFSQEIGLASLGAPDEYIEKLASVYWFTVEFGVCKESTGRKAYGAGLLSSVAEIQYFLTDEPKVKPFDTSTAITESYPVEGFQTTYFLAESFSDALQKIRAFAATIPRPFTVRYNPYTQSIEVLDSKEKLLKVAEQLNGELNRLMDGILKLK</sequence>
<keyword evidence="7" id="KW-0503">Monooxygenase</keyword>
<comment type="similarity">
    <text evidence="2">Belongs to the biopterin-dependent aromatic amino acid hydroxylase family.</text>
</comment>
<feature type="region of interest" description="Disordered" evidence="9">
    <location>
        <begin position="15"/>
        <end position="49"/>
    </location>
</feature>
<keyword evidence="5" id="KW-0560">Oxidoreductase</keyword>
<feature type="domain" description="ACT" evidence="11">
    <location>
        <begin position="56"/>
        <end position="132"/>
    </location>
</feature>
<feature type="domain" description="Biopterin-dependent aromatic amino acid hydroxylase family profile" evidence="10">
    <location>
        <begin position="125"/>
        <end position="469"/>
    </location>
</feature>
<dbReference type="Pfam" id="PF00351">
    <property type="entry name" value="Biopterin_H"/>
    <property type="match status" value="1"/>
</dbReference>
<evidence type="ECO:0000256" key="6">
    <source>
        <dbReference type="ARBA" id="ARBA00023004"/>
    </source>
</evidence>
<feature type="compositionally biased region" description="Basic and acidic residues" evidence="9">
    <location>
        <begin position="29"/>
        <end position="38"/>
    </location>
</feature>
<dbReference type="Gene3D" id="1.10.800.10">
    <property type="entry name" value="Aromatic amino acid hydroxylase"/>
    <property type="match status" value="1"/>
</dbReference>
<dbReference type="PROSITE" id="PS00367">
    <property type="entry name" value="BH4_AAA_HYDROXYL_1"/>
    <property type="match status" value="1"/>
</dbReference>